<evidence type="ECO:0000256" key="8">
    <source>
        <dbReference type="ARBA" id="ARBA00022840"/>
    </source>
</evidence>
<evidence type="ECO:0000313" key="15">
    <source>
        <dbReference type="Proteomes" id="UP001225596"/>
    </source>
</evidence>
<evidence type="ECO:0000256" key="2">
    <source>
        <dbReference type="ARBA" id="ARBA00022679"/>
    </source>
</evidence>
<dbReference type="SMART" id="SM00382">
    <property type="entry name" value="AAA"/>
    <property type="match status" value="1"/>
</dbReference>
<dbReference type="Gene3D" id="3.40.50.300">
    <property type="entry name" value="P-loop containing nucleotide triphosphate hydrolases"/>
    <property type="match status" value="1"/>
</dbReference>
<dbReference type="RefSeq" id="WP_338435670.1">
    <property type="nucleotide sequence ID" value="NZ_JAUYVH010000002.1"/>
</dbReference>
<proteinExistence type="inferred from homology"/>
<dbReference type="SUPFAM" id="SSF48019">
    <property type="entry name" value="post-AAA+ oligomerization domain-like"/>
    <property type="match status" value="1"/>
</dbReference>
<evidence type="ECO:0000259" key="13">
    <source>
        <dbReference type="SMART" id="SM00382"/>
    </source>
</evidence>
<comment type="function">
    <text evidence="11">DNA polymerase III is a complex, multichain enzyme responsible for most of the replicative synthesis in bacteria. This DNA polymerase also exhibits 3' to 5' exonuclease activity.</text>
</comment>
<protein>
    <recommendedName>
        <fullName evidence="11">DNA polymerase III subunit gamma/tau</fullName>
        <ecNumber evidence="11">2.7.7.7</ecNumber>
    </recommendedName>
</protein>
<dbReference type="Gene3D" id="3.30.300.150">
    <property type="entry name" value="DNA polymerase III, tau subunit, domain V"/>
    <property type="match status" value="1"/>
</dbReference>
<keyword evidence="15" id="KW-1185">Reference proteome</keyword>
<comment type="caution">
    <text evidence="14">The sequence shown here is derived from an EMBL/GenBank/DDBJ whole genome shotgun (WGS) entry which is preliminary data.</text>
</comment>
<dbReference type="EMBL" id="JAUYVH010000002">
    <property type="protein sequence ID" value="MDQ9169737.1"/>
    <property type="molecule type" value="Genomic_DNA"/>
</dbReference>
<keyword evidence="3 11" id="KW-0548">Nucleotidyltransferase</keyword>
<dbReference type="NCBIfam" id="TIGR02397">
    <property type="entry name" value="dnaX_nterm"/>
    <property type="match status" value="1"/>
</dbReference>
<dbReference type="Gene3D" id="1.20.272.10">
    <property type="match status" value="1"/>
</dbReference>
<keyword evidence="4 11" id="KW-0235">DNA replication</keyword>
<comment type="similarity">
    <text evidence="1 11">Belongs to the DnaX/STICHEL family.</text>
</comment>
<dbReference type="InterPro" id="IPR022754">
    <property type="entry name" value="DNA_pol_III_gamma-3"/>
</dbReference>
<dbReference type="Pfam" id="PF12170">
    <property type="entry name" value="DNA_pol3_tau_5"/>
    <property type="match status" value="1"/>
</dbReference>
<gene>
    <name evidence="11" type="primary">dnaX</name>
    <name evidence="14" type="ORF">Q8A64_04850</name>
</gene>
<dbReference type="Pfam" id="PF22608">
    <property type="entry name" value="DNAX_ATPase_lid"/>
    <property type="match status" value="1"/>
</dbReference>
<evidence type="ECO:0000256" key="4">
    <source>
        <dbReference type="ARBA" id="ARBA00022705"/>
    </source>
</evidence>
<dbReference type="Pfam" id="PF12169">
    <property type="entry name" value="DNA_pol3_gamma3"/>
    <property type="match status" value="1"/>
</dbReference>
<evidence type="ECO:0000256" key="1">
    <source>
        <dbReference type="ARBA" id="ARBA00006360"/>
    </source>
</evidence>
<dbReference type="InterPro" id="IPR027417">
    <property type="entry name" value="P-loop_NTPase"/>
</dbReference>
<dbReference type="Pfam" id="PF13177">
    <property type="entry name" value="DNA_pol3_delta2"/>
    <property type="match status" value="1"/>
</dbReference>
<dbReference type="InterPro" id="IPR008921">
    <property type="entry name" value="DNA_pol3_clamp-load_cplx_C"/>
</dbReference>
<keyword evidence="9 11" id="KW-0239">DNA-directed DNA polymerase</keyword>
<dbReference type="PANTHER" id="PTHR11669:SF0">
    <property type="entry name" value="PROTEIN STICHEL-LIKE 2"/>
    <property type="match status" value="1"/>
</dbReference>
<comment type="subunit">
    <text evidence="11">DNA polymerase III contains a core (composed of alpha, epsilon and theta chains) that associates with a tau subunit. This core dimerizes to form the POLIII' complex. PolIII' associates with the gamma complex (composed of gamma, delta, delta', psi and chi chains) and with the beta chain to form the complete DNA polymerase III complex.</text>
</comment>
<dbReference type="NCBIfam" id="NF005942">
    <property type="entry name" value="PRK07994.1"/>
    <property type="match status" value="1"/>
</dbReference>
<evidence type="ECO:0000256" key="10">
    <source>
        <dbReference type="ARBA" id="ARBA00049244"/>
    </source>
</evidence>
<evidence type="ECO:0000256" key="3">
    <source>
        <dbReference type="ARBA" id="ARBA00022695"/>
    </source>
</evidence>
<evidence type="ECO:0000256" key="11">
    <source>
        <dbReference type="RuleBase" id="RU364063"/>
    </source>
</evidence>
<keyword evidence="5" id="KW-0479">Metal-binding</keyword>
<evidence type="ECO:0000256" key="9">
    <source>
        <dbReference type="ARBA" id="ARBA00022932"/>
    </source>
</evidence>
<sequence>MSYQVLARKYRPKSFEQLVGQEHVVRALTHALEQKRLHHAYLFTGTRGVGKTTLSRILAKSLNCQGPDGQGGITAQPCGVCEACVAIDAGRFVDYIEMDAASNRGVDEMAQLLEQAVYAPSNARFKVYMIDEVHMLTNHAFNSMLKTLEEPPEHVKFILATTDPQKIPVTVLSRCLQFNLKQMPPGHIVGHLENILQQESVEFDPPALRLLAQGAQGSMRDALSLTDQAIAYAAGKVTLEAVQGMLGALDQSYLVRLLDALAARDGASLLAVADEMAERSLSYNAALQDLGTLLHRIALAQTVPAAVPQDLPERDDIIRLSAVFDAEEVQLFYQIAVHGRNELGLAPDEYAGFSMTLLRMLAFRPLEDGSEPQSVGSTANVRNAATPPVPARAAAHANSAIAAATATVPARTAAPASVPSAPAKAGSPMSPARAALEAARSASRGQAAVAATAPVARAPAVAPAPKPERMVETVAQSDSLPPWVSEEMPDANQTVANDVHRDVTRETAQKKTEPINQQSDVTAERTRAPLPEPDAGLPLEISLQPLPSLGWDGNWPKLAAALPVRGVVQQLAQQSELVKCVDEGHAVQFQLRVPVDTLRSAGSVDKLAAALTEHFGKTVRVESELGAVRQTANAQALADRAARQREAEQEIQSDPFVQSLIREFGASIVPGSIKPV</sequence>
<dbReference type="InterPro" id="IPR021029">
    <property type="entry name" value="DNA_pol_III_tau_dom-5"/>
</dbReference>
<dbReference type="CDD" id="cd18137">
    <property type="entry name" value="HLD_clamp_pol_III_gamma_tau"/>
    <property type="match status" value="1"/>
</dbReference>
<dbReference type="NCBIfam" id="NF008975">
    <property type="entry name" value="PRK12323.1"/>
    <property type="match status" value="1"/>
</dbReference>
<dbReference type="InterPro" id="IPR050238">
    <property type="entry name" value="DNA_Rep/Repair_Clamp_Loader"/>
</dbReference>
<dbReference type="GO" id="GO:0003887">
    <property type="term" value="F:DNA-directed DNA polymerase activity"/>
    <property type="evidence" value="ECO:0007669"/>
    <property type="project" value="UniProtKB-EC"/>
</dbReference>
<accession>A0ABU1BLH6</accession>
<organism evidence="14 15">
    <name type="scientific">Keguizhuia sedimenti</name>
    <dbReference type="NCBI Taxonomy" id="3064264"/>
    <lineage>
        <taxon>Bacteria</taxon>
        <taxon>Pseudomonadati</taxon>
        <taxon>Pseudomonadota</taxon>
        <taxon>Betaproteobacteria</taxon>
        <taxon>Burkholderiales</taxon>
        <taxon>Oxalobacteraceae</taxon>
        <taxon>Keguizhuia</taxon>
    </lineage>
</organism>
<feature type="domain" description="AAA+ ATPase" evidence="13">
    <location>
        <begin position="37"/>
        <end position="184"/>
    </location>
</feature>
<dbReference type="SUPFAM" id="SSF52540">
    <property type="entry name" value="P-loop containing nucleoside triphosphate hydrolases"/>
    <property type="match status" value="1"/>
</dbReference>
<dbReference type="EC" id="2.7.7.7" evidence="11"/>
<name>A0ABU1BLH6_9BURK</name>
<dbReference type="Proteomes" id="UP001225596">
    <property type="component" value="Unassembled WGS sequence"/>
</dbReference>
<keyword evidence="8 11" id="KW-0067">ATP-binding</keyword>
<keyword evidence="6 11" id="KW-0547">Nucleotide-binding</keyword>
<comment type="catalytic activity">
    <reaction evidence="10 11">
        <text>DNA(n) + a 2'-deoxyribonucleoside 5'-triphosphate = DNA(n+1) + diphosphate</text>
        <dbReference type="Rhea" id="RHEA:22508"/>
        <dbReference type="Rhea" id="RHEA-COMP:17339"/>
        <dbReference type="Rhea" id="RHEA-COMP:17340"/>
        <dbReference type="ChEBI" id="CHEBI:33019"/>
        <dbReference type="ChEBI" id="CHEBI:61560"/>
        <dbReference type="ChEBI" id="CHEBI:173112"/>
        <dbReference type="EC" id="2.7.7.7"/>
    </reaction>
</comment>
<evidence type="ECO:0000256" key="5">
    <source>
        <dbReference type="ARBA" id="ARBA00022723"/>
    </source>
</evidence>
<dbReference type="Gene3D" id="1.10.8.60">
    <property type="match status" value="1"/>
</dbReference>
<evidence type="ECO:0000256" key="12">
    <source>
        <dbReference type="SAM" id="MobiDB-lite"/>
    </source>
</evidence>
<dbReference type="PANTHER" id="PTHR11669">
    <property type="entry name" value="REPLICATION FACTOR C / DNA POLYMERASE III GAMMA-TAU SUBUNIT"/>
    <property type="match status" value="1"/>
</dbReference>
<evidence type="ECO:0000313" key="14">
    <source>
        <dbReference type="EMBL" id="MDQ9169737.1"/>
    </source>
</evidence>
<reference evidence="14 15" key="1">
    <citation type="submission" date="2023-08" db="EMBL/GenBank/DDBJ databases">
        <title>Oxalobacteraceae gen .nov., isolated from river sludge outside the plant.</title>
        <authorList>
            <person name="Zhao S.Y."/>
        </authorList>
    </citation>
    <scope>NUCLEOTIDE SEQUENCE [LARGE SCALE GENOMIC DNA]</scope>
    <source>
        <strain evidence="14 15">R-40</strain>
    </source>
</reference>
<dbReference type="InterPro" id="IPR012763">
    <property type="entry name" value="DNA_pol_III_sug/sutau_N"/>
</dbReference>
<evidence type="ECO:0000256" key="7">
    <source>
        <dbReference type="ARBA" id="ARBA00022833"/>
    </source>
</evidence>
<dbReference type="InterPro" id="IPR003593">
    <property type="entry name" value="AAA+_ATPase"/>
</dbReference>
<keyword evidence="2 11" id="KW-0808">Transferase</keyword>
<dbReference type="InterPro" id="IPR038249">
    <property type="entry name" value="PolIII_tau_V_sf"/>
</dbReference>
<dbReference type="InterPro" id="IPR045085">
    <property type="entry name" value="HLD_clamp_pol_III_gamma_tau"/>
</dbReference>
<dbReference type="CDD" id="cd00009">
    <property type="entry name" value="AAA"/>
    <property type="match status" value="1"/>
</dbReference>
<feature type="region of interest" description="Disordered" evidence="12">
    <location>
        <begin position="505"/>
        <end position="526"/>
    </location>
</feature>
<keyword evidence="7" id="KW-0862">Zinc</keyword>
<evidence type="ECO:0000256" key="6">
    <source>
        <dbReference type="ARBA" id="ARBA00022741"/>
    </source>
</evidence>